<keyword evidence="2" id="KW-1185">Reference proteome</keyword>
<reference evidence="2" key="1">
    <citation type="submission" date="2023-01" db="EMBL/GenBank/DDBJ databases">
        <title>Key to firefly adult light organ development and bioluminescence: homeobox transcription factors regulate luciferase expression and transportation to peroxisome.</title>
        <authorList>
            <person name="Fu X."/>
        </authorList>
    </citation>
    <scope>NUCLEOTIDE SEQUENCE [LARGE SCALE GENOMIC DNA]</scope>
</reference>
<name>A0AAN7SMQ6_9COLE</name>
<accession>A0AAN7SMQ6</accession>
<evidence type="ECO:0000313" key="2">
    <source>
        <dbReference type="Proteomes" id="UP001353858"/>
    </source>
</evidence>
<proteinExistence type="predicted"/>
<dbReference type="Proteomes" id="UP001353858">
    <property type="component" value="Unassembled WGS sequence"/>
</dbReference>
<gene>
    <name evidence="1" type="ORF">RN001_015624</name>
</gene>
<organism evidence="1 2">
    <name type="scientific">Aquatica leii</name>
    <dbReference type="NCBI Taxonomy" id="1421715"/>
    <lineage>
        <taxon>Eukaryota</taxon>
        <taxon>Metazoa</taxon>
        <taxon>Ecdysozoa</taxon>
        <taxon>Arthropoda</taxon>
        <taxon>Hexapoda</taxon>
        <taxon>Insecta</taxon>
        <taxon>Pterygota</taxon>
        <taxon>Neoptera</taxon>
        <taxon>Endopterygota</taxon>
        <taxon>Coleoptera</taxon>
        <taxon>Polyphaga</taxon>
        <taxon>Elateriformia</taxon>
        <taxon>Elateroidea</taxon>
        <taxon>Lampyridae</taxon>
        <taxon>Luciolinae</taxon>
        <taxon>Aquatica</taxon>
    </lineage>
</organism>
<protein>
    <submittedName>
        <fullName evidence="1">Uncharacterized protein</fullName>
    </submittedName>
</protein>
<dbReference type="AlphaFoldDB" id="A0AAN7SMQ6"/>
<comment type="caution">
    <text evidence="1">The sequence shown here is derived from an EMBL/GenBank/DDBJ whole genome shotgun (WGS) entry which is preliminary data.</text>
</comment>
<evidence type="ECO:0000313" key="1">
    <source>
        <dbReference type="EMBL" id="KAK4871500.1"/>
    </source>
</evidence>
<sequence>MHKNTYIIKLRAYSKQKSGNILTLITHTQDRHKIKEKSGSADVEKRGCNFISCIKTNLIKSSVRHKVKLGKSHITINI</sequence>
<dbReference type="EMBL" id="JARPUR010000008">
    <property type="protein sequence ID" value="KAK4871500.1"/>
    <property type="molecule type" value="Genomic_DNA"/>
</dbReference>